<dbReference type="RefSeq" id="WP_188417050.1">
    <property type="nucleotide sequence ID" value="NZ_BMDO01000006.1"/>
</dbReference>
<accession>A0A917N3N6</accession>
<evidence type="ECO:0000313" key="2">
    <source>
        <dbReference type="Proteomes" id="UP000662074"/>
    </source>
</evidence>
<reference evidence="1" key="1">
    <citation type="journal article" date="2014" name="Int. J. Syst. Evol. Microbiol.">
        <title>Complete genome sequence of Corynebacterium casei LMG S-19264T (=DSM 44701T), isolated from a smear-ripened cheese.</title>
        <authorList>
            <consortium name="US DOE Joint Genome Institute (JGI-PGF)"/>
            <person name="Walter F."/>
            <person name="Albersmeier A."/>
            <person name="Kalinowski J."/>
            <person name="Ruckert C."/>
        </authorList>
    </citation>
    <scope>NUCLEOTIDE SEQUENCE</scope>
    <source>
        <strain evidence="1">CCM 8711</strain>
    </source>
</reference>
<reference evidence="1" key="2">
    <citation type="submission" date="2020-09" db="EMBL/GenBank/DDBJ databases">
        <authorList>
            <person name="Sun Q."/>
            <person name="Sedlacek I."/>
        </authorList>
    </citation>
    <scope>NUCLEOTIDE SEQUENCE</scope>
    <source>
        <strain evidence="1">CCM 8711</strain>
    </source>
</reference>
<evidence type="ECO:0000313" key="1">
    <source>
        <dbReference type="EMBL" id="GGI51187.1"/>
    </source>
</evidence>
<sequence length="720" mass="79761">MPKFAYINEVKRRPIRAGFSIAPDIEVSDNQPQVPLSGYRIYGDVYIEIKDENEQPVAGDYLTVKYQTYYDGVAAGIQTATVIGTNYQIGRNVLLEDTSMSPLPVFGADIIGDVMENNGGYIPPPIYDAAISTVTINQTESGSGRKDGQITVIATSSAGNIQYSLDSVNWQYSATFSSLAGGGYIAYIKDAIGGTASKSFNIETVAGLLIADPTVEVGNGNLSRWSAAFNPIVFTYQRRDFYISDTYATAFGQNTTFVINASLSSNTISVTSGDMVYINTGDYDGVYKIAGVDTYNNTITIDVAYSSPANKTGFININKFKPYYQVNTQIEYEDPITLKTNTITCTHRPNLNGVVKADISSFLQSLLRAKDDSNFTRINFRDSNLSASYKIKYAEVWQNPATGGKAGDVYIDAGKPYYVMYSARQLGDTFGGNMAAYVPFKTVDGASRRARWITDFAEPAYSTGYPFDIGFIYGEELAGLDVYVEITPLDVNRNPLLNSIQVSYLLNEDRSFLLNQDSSKLVIKRLEIINKPITQTLARCVGLNRLRINTEFSEQASYFTLALKYTYSGNVTHTITQTQTVRIDDAVNDQSVYLRWIGLSGSWNYYRFVYNQELTLDVQNAVIVKNHILDWANQDATEDVISKSAGMKMKVMAEDLSVADIKGLQSIKYSPKVQMLVNKNPVKWQTVVLNTATFAEYETRNGQAPFSVTFNLPALNIQTQ</sequence>
<comment type="caution">
    <text evidence="1">The sequence shown here is derived from an EMBL/GenBank/DDBJ whole genome shotgun (WGS) entry which is preliminary data.</text>
</comment>
<dbReference type="Proteomes" id="UP000662074">
    <property type="component" value="Unassembled WGS sequence"/>
</dbReference>
<dbReference type="AlphaFoldDB" id="A0A917N3N6"/>
<name>A0A917N3N6_9SPHI</name>
<gene>
    <name evidence="1" type="ORF">GCM10011425_23990</name>
</gene>
<proteinExistence type="predicted"/>
<protein>
    <submittedName>
        <fullName evidence="1">Uncharacterized protein</fullName>
    </submittedName>
</protein>
<keyword evidence="2" id="KW-1185">Reference proteome</keyword>
<dbReference type="EMBL" id="BMDO01000006">
    <property type="protein sequence ID" value="GGI51187.1"/>
    <property type="molecule type" value="Genomic_DNA"/>
</dbReference>
<organism evidence="1 2">
    <name type="scientific">Mucilaginibacter galii</name>
    <dbReference type="NCBI Taxonomy" id="2005073"/>
    <lineage>
        <taxon>Bacteria</taxon>
        <taxon>Pseudomonadati</taxon>
        <taxon>Bacteroidota</taxon>
        <taxon>Sphingobacteriia</taxon>
        <taxon>Sphingobacteriales</taxon>
        <taxon>Sphingobacteriaceae</taxon>
        <taxon>Mucilaginibacter</taxon>
    </lineage>
</organism>